<accession>A0A2T8IKK8</accession>
<dbReference type="PANTHER" id="PTHR37984">
    <property type="entry name" value="PROTEIN CBG26694"/>
    <property type="match status" value="1"/>
</dbReference>
<dbReference type="InterPro" id="IPR043128">
    <property type="entry name" value="Rev_trsase/Diguanyl_cyclase"/>
</dbReference>
<protein>
    <recommendedName>
        <fullName evidence="2">Reverse transcriptase/retrotransposon-derived protein RNase H-like domain-containing protein</fullName>
    </recommendedName>
</protein>
<dbReference type="PANTHER" id="PTHR37984:SF5">
    <property type="entry name" value="PROTEIN NYNRIN-LIKE"/>
    <property type="match status" value="1"/>
</dbReference>
<dbReference type="InterPro" id="IPR050951">
    <property type="entry name" value="Retrovirus_Pol_polyprotein"/>
</dbReference>
<dbReference type="SUPFAM" id="SSF56672">
    <property type="entry name" value="DNA/RNA polymerases"/>
    <property type="match status" value="1"/>
</dbReference>
<dbReference type="Gramene" id="PVH38208">
    <property type="protein sequence ID" value="PVH38208"/>
    <property type="gene ID" value="PAHAL_5G198500"/>
</dbReference>
<dbReference type="EMBL" id="CM008050">
    <property type="protein sequence ID" value="PVH38208.1"/>
    <property type="molecule type" value="Genomic_DNA"/>
</dbReference>
<organism evidence="1">
    <name type="scientific">Panicum hallii</name>
    <dbReference type="NCBI Taxonomy" id="206008"/>
    <lineage>
        <taxon>Eukaryota</taxon>
        <taxon>Viridiplantae</taxon>
        <taxon>Streptophyta</taxon>
        <taxon>Embryophyta</taxon>
        <taxon>Tracheophyta</taxon>
        <taxon>Spermatophyta</taxon>
        <taxon>Magnoliopsida</taxon>
        <taxon>Liliopsida</taxon>
        <taxon>Poales</taxon>
        <taxon>Poaceae</taxon>
        <taxon>PACMAD clade</taxon>
        <taxon>Panicoideae</taxon>
        <taxon>Panicodae</taxon>
        <taxon>Paniceae</taxon>
        <taxon>Panicinae</taxon>
        <taxon>Panicum</taxon>
        <taxon>Panicum sect. Panicum</taxon>
    </lineage>
</organism>
<dbReference type="Gene3D" id="3.30.70.270">
    <property type="match status" value="2"/>
</dbReference>
<name>A0A2T8IKK8_9POAL</name>
<dbReference type="InterPro" id="IPR043502">
    <property type="entry name" value="DNA/RNA_pol_sf"/>
</dbReference>
<sequence length="125" mass="13676">MIFWCISSSMEQHAEHVAVVLDILPKHQLFAKPSKCSFAQASIDYLGHIISAQGVATDPSKIAAVKAWPVPTNLKGLESKPLTELLKKNVTFMWTSTSQTAFDTLKEALITAPVLALPNFKQPLS</sequence>
<gene>
    <name evidence="1" type="ORF">PAHAL_5G198500</name>
</gene>
<evidence type="ECO:0000313" key="1">
    <source>
        <dbReference type="EMBL" id="PVH38208.1"/>
    </source>
</evidence>
<dbReference type="Proteomes" id="UP000243499">
    <property type="component" value="Chromosome 5"/>
</dbReference>
<evidence type="ECO:0008006" key="2">
    <source>
        <dbReference type="Google" id="ProtNLM"/>
    </source>
</evidence>
<dbReference type="AlphaFoldDB" id="A0A2T8IKK8"/>
<reference evidence="1" key="1">
    <citation type="submission" date="2018-04" db="EMBL/GenBank/DDBJ databases">
        <title>WGS assembly of Panicum hallii.</title>
        <authorList>
            <person name="Lovell J."/>
            <person name="Jenkins J."/>
            <person name="Lowry D."/>
            <person name="Mamidi S."/>
            <person name="Sreedasyam A."/>
            <person name="Weng X."/>
            <person name="Barry K."/>
            <person name="Bonette J."/>
            <person name="Campitelli B."/>
            <person name="Daum C."/>
            <person name="Gordon S."/>
            <person name="Gould B."/>
            <person name="Lipzen A."/>
            <person name="Macqueen A."/>
            <person name="Palacio-Mejia J."/>
            <person name="Plott C."/>
            <person name="Shakirov E."/>
            <person name="Shu S."/>
            <person name="Yoshinaga Y."/>
            <person name="Zane M."/>
            <person name="Rokhsar D."/>
            <person name="Grimwood J."/>
            <person name="Schmutz J."/>
            <person name="Juenger T."/>
        </authorList>
    </citation>
    <scope>NUCLEOTIDE SEQUENCE [LARGE SCALE GENOMIC DNA]</scope>
    <source>
        <strain evidence="1">FIL2</strain>
    </source>
</reference>
<proteinExistence type="predicted"/>